<name>A0ABW9AVL0_9BURK</name>
<accession>A0ABW9AVL0</accession>
<organism evidence="1 2">
    <name type="scientific">Paraburkholderia dipogonis</name>
    <dbReference type="NCBI Taxonomy" id="1211383"/>
    <lineage>
        <taxon>Bacteria</taxon>
        <taxon>Pseudomonadati</taxon>
        <taxon>Pseudomonadota</taxon>
        <taxon>Betaproteobacteria</taxon>
        <taxon>Burkholderiales</taxon>
        <taxon>Burkholderiaceae</taxon>
        <taxon>Paraburkholderia</taxon>
    </lineage>
</organism>
<dbReference type="Proteomes" id="UP001629230">
    <property type="component" value="Unassembled WGS sequence"/>
</dbReference>
<gene>
    <name evidence="1" type="ORF">PQR57_22255</name>
</gene>
<evidence type="ECO:0000313" key="2">
    <source>
        <dbReference type="Proteomes" id="UP001629230"/>
    </source>
</evidence>
<dbReference type="RefSeq" id="WP_408178741.1">
    <property type="nucleotide sequence ID" value="NZ_JAQQEZ010000015.1"/>
</dbReference>
<keyword evidence="2" id="KW-1185">Reference proteome</keyword>
<comment type="caution">
    <text evidence="1">The sequence shown here is derived from an EMBL/GenBank/DDBJ whole genome shotgun (WGS) entry which is preliminary data.</text>
</comment>
<reference evidence="1 2" key="1">
    <citation type="journal article" date="2024" name="Chem. Sci.">
        <title>Discovery of megapolipeptins by genome mining of a Burkholderiales bacteria collection.</title>
        <authorList>
            <person name="Paulo B.S."/>
            <person name="Recchia M.J.J."/>
            <person name="Lee S."/>
            <person name="Fergusson C.H."/>
            <person name="Romanowski S.B."/>
            <person name="Hernandez A."/>
            <person name="Krull N."/>
            <person name="Liu D.Y."/>
            <person name="Cavanagh H."/>
            <person name="Bos A."/>
            <person name="Gray C.A."/>
            <person name="Murphy B.T."/>
            <person name="Linington R.G."/>
            <person name="Eustaquio A.S."/>
        </authorList>
    </citation>
    <scope>NUCLEOTIDE SEQUENCE [LARGE SCALE GENOMIC DNA]</scope>
    <source>
        <strain evidence="1 2">RL17-350-BIC-A</strain>
    </source>
</reference>
<protein>
    <submittedName>
        <fullName evidence="1">Uncharacterized protein</fullName>
    </submittedName>
</protein>
<dbReference type="EMBL" id="JAQQEZ010000015">
    <property type="protein sequence ID" value="MFM0003736.1"/>
    <property type="molecule type" value="Genomic_DNA"/>
</dbReference>
<sequence length="46" mass="4847">MDDDALVTLDETSPLAYFARAESEVANPTHIDLSIASVVESIAVIG</sequence>
<proteinExistence type="predicted"/>
<evidence type="ECO:0000313" key="1">
    <source>
        <dbReference type="EMBL" id="MFM0003736.1"/>
    </source>
</evidence>